<evidence type="ECO:0000256" key="2">
    <source>
        <dbReference type="ARBA" id="ARBA00018370"/>
    </source>
</evidence>
<keyword evidence="3" id="KW-1003">Cell membrane</keyword>
<evidence type="ECO:0000259" key="14">
    <source>
        <dbReference type="Pfam" id="PF13145"/>
    </source>
</evidence>
<evidence type="ECO:0000256" key="8">
    <source>
        <dbReference type="ARBA" id="ARBA00023186"/>
    </source>
</evidence>
<evidence type="ECO:0000256" key="4">
    <source>
        <dbReference type="ARBA" id="ARBA00022519"/>
    </source>
</evidence>
<evidence type="ECO:0000256" key="6">
    <source>
        <dbReference type="ARBA" id="ARBA00022989"/>
    </source>
</evidence>
<evidence type="ECO:0000256" key="11">
    <source>
        <dbReference type="ARBA" id="ARBA00038408"/>
    </source>
</evidence>
<dbReference type="SUPFAM" id="SSF109998">
    <property type="entry name" value="Triger factor/SurA peptide-binding domain-like"/>
    <property type="match status" value="1"/>
</dbReference>
<feature type="domain" description="PpiC" evidence="14">
    <location>
        <begin position="247"/>
        <end position="367"/>
    </location>
</feature>
<evidence type="ECO:0000256" key="5">
    <source>
        <dbReference type="ARBA" id="ARBA00022692"/>
    </source>
</evidence>
<organism evidence="15 16">
    <name type="scientific">Chelativorans salis</name>
    <dbReference type="NCBI Taxonomy" id="2978478"/>
    <lineage>
        <taxon>Bacteria</taxon>
        <taxon>Pseudomonadati</taxon>
        <taxon>Pseudomonadota</taxon>
        <taxon>Alphaproteobacteria</taxon>
        <taxon>Hyphomicrobiales</taxon>
        <taxon>Phyllobacteriaceae</taxon>
        <taxon>Chelativorans</taxon>
    </lineage>
</organism>
<evidence type="ECO:0000313" key="15">
    <source>
        <dbReference type="EMBL" id="MCT7375359.1"/>
    </source>
</evidence>
<evidence type="ECO:0000313" key="16">
    <source>
        <dbReference type="Proteomes" id="UP001320831"/>
    </source>
</evidence>
<dbReference type="InterPro" id="IPR052029">
    <property type="entry name" value="PpiD_chaperone"/>
</dbReference>
<evidence type="ECO:0000256" key="13">
    <source>
        <dbReference type="ARBA" id="ARBA00042775"/>
    </source>
</evidence>
<dbReference type="SUPFAM" id="SSF54534">
    <property type="entry name" value="FKBP-like"/>
    <property type="match status" value="1"/>
</dbReference>
<evidence type="ECO:0000256" key="3">
    <source>
        <dbReference type="ARBA" id="ARBA00022475"/>
    </source>
</evidence>
<dbReference type="Gene3D" id="3.10.50.40">
    <property type="match status" value="1"/>
</dbReference>
<evidence type="ECO:0000256" key="9">
    <source>
        <dbReference type="ARBA" id="ARBA00030642"/>
    </source>
</evidence>
<evidence type="ECO:0000256" key="12">
    <source>
        <dbReference type="ARBA" id="ARBA00040743"/>
    </source>
</evidence>
<dbReference type="InterPro" id="IPR027304">
    <property type="entry name" value="Trigger_fact/SurA_dom_sf"/>
</dbReference>
<evidence type="ECO:0000256" key="10">
    <source>
        <dbReference type="ARBA" id="ARBA00031484"/>
    </source>
</evidence>
<comment type="caution">
    <text evidence="15">The sequence shown here is derived from an EMBL/GenBank/DDBJ whole genome shotgun (WGS) entry which is preliminary data.</text>
</comment>
<comment type="subcellular location">
    <subcellularLocation>
        <location evidence="1">Cell inner membrane</location>
        <topology evidence="1">Single-pass type II membrane protein</topology>
        <orientation evidence="1">Periplasmic side</orientation>
    </subcellularLocation>
</comment>
<dbReference type="Proteomes" id="UP001320831">
    <property type="component" value="Unassembled WGS sequence"/>
</dbReference>
<name>A0ABT2LMQ6_9HYPH</name>
<comment type="similarity">
    <text evidence="11">Belongs to the PpiD chaperone family.</text>
</comment>
<dbReference type="InterPro" id="IPR000297">
    <property type="entry name" value="PPIase_PpiC"/>
</dbReference>
<gene>
    <name evidence="15" type="ORF">N5A92_09975</name>
</gene>
<dbReference type="PANTHER" id="PTHR47529">
    <property type="entry name" value="PEPTIDYL-PROLYL CIS-TRANS ISOMERASE D"/>
    <property type="match status" value="1"/>
</dbReference>
<dbReference type="RefSeq" id="WP_260902232.1">
    <property type="nucleotide sequence ID" value="NZ_JAOCZP010000002.1"/>
</dbReference>
<keyword evidence="5" id="KW-0812">Transmembrane</keyword>
<sequence length="628" mass="68916">MLDSLRQAATTWIAKLLLGLLVLSFAVWGISGQILNGTGGAVLTAGSTSVSPLDFRLAYDRQIAQLSQRFGTRLTREQAVALGIDEQVLSQLAAGAVLDETAREMDLGLSQDKLAELATSDPAFRGADGRFNRQQFEFVLRQAGMRPEDYLKNRQNAAMRQQIVDAATGGVSAPDTLLRNVALYRGEDRTIEYVPLPNSLVEPIEPPSGDVLQSWFEERKDDYAAPEYRKINYVKLEAEDIADPSAISDEQVQSYYEKNRERYTTPERRTIEQISFSEEEDAVAARESMRTGATFEGVVEMQGKTLEDVSLGTFTRGEVADEAVAEAAFALEEGKVSEVVQGSFGPVLLRVTEIVPEKVTPLDQVADQIRQELALDEASRLVLDTYDAYEDARAAGQTMQEAANAQRLTMRTVEAVDRSGRRTDGTVVEDLPQSRDLLSEAFETDKGIENPPIDLPSNGFLFYEVEDIVPARERSFAEVRERVVEDWTEAEVEARLTQRVQELQDALKDGKTLDEIGAEVGQEKVVKRGLKREADDPDLGRAGVAAAFSVPEDGTGAFANPAGEGQFLFKVTEVFEPAAVSADALPEDVANSLTQGISNDLLDQLVARLQAQHQVTVNQAALQQALSF</sequence>
<keyword evidence="7" id="KW-0472">Membrane</keyword>
<dbReference type="Gene3D" id="1.10.4030.10">
    <property type="entry name" value="Porin chaperone SurA, peptide-binding domain"/>
    <property type="match status" value="1"/>
</dbReference>
<evidence type="ECO:0000256" key="7">
    <source>
        <dbReference type="ARBA" id="ARBA00023136"/>
    </source>
</evidence>
<keyword evidence="4" id="KW-0997">Cell inner membrane</keyword>
<dbReference type="PANTHER" id="PTHR47529:SF1">
    <property type="entry name" value="PERIPLASMIC CHAPERONE PPID"/>
    <property type="match status" value="1"/>
</dbReference>
<accession>A0ABT2LMQ6</accession>
<dbReference type="InterPro" id="IPR046357">
    <property type="entry name" value="PPIase_dom_sf"/>
</dbReference>
<keyword evidence="8" id="KW-0143">Chaperone</keyword>
<protein>
    <recommendedName>
        <fullName evidence="2">Parvulin-like PPIase</fullName>
    </recommendedName>
    <alternativeName>
        <fullName evidence="9">Peptidyl-prolyl cis-trans isomerase plp</fullName>
    </alternativeName>
    <alternativeName>
        <fullName evidence="12">Periplasmic chaperone PpiD</fullName>
    </alternativeName>
    <alternativeName>
        <fullName evidence="13">Periplasmic folding chaperone</fullName>
    </alternativeName>
    <alternativeName>
        <fullName evidence="10">Rotamase plp</fullName>
    </alternativeName>
</protein>
<evidence type="ECO:0000256" key="1">
    <source>
        <dbReference type="ARBA" id="ARBA00004382"/>
    </source>
</evidence>
<proteinExistence type="inferred from homology"/>
<dbReference type="Pfam" id="PF13624">
    <property type="entry name" value="SurA_N_3"/>
    <property type="match status" value="1"/>
</dbReference>
<reference evidence="15 16" key="1">
    <citation type="submission" date="2022-09" db="EMBL/GenBank/DDBJ databases">
        <title>Chelativorans salina sp. nov., a novel slightly halophilic bacterium isolated from a saline lake sediment enrichment.</title>
        <authorList>
            <person name="Gao L."/>
            <person name="Fang B.-Z."/>
            <person name="Li W.-J."/>
        </authorList>
    </citation>
    <scope>NUCLEOTIDE SEQUENCE [LARGE SCALE GENOMIC DNA]</scope>
    <source>
        <strain evidence="15 16">EGI FJ00035</strain>
    </source>
</reference>
<dbReference type="EMBL" id="JAOCZP010000002">
    <property type="protein sequence ID" value="MCT7375359.1"/>
    <property type="molecule type" value="Genomic_DNA"/>
</dbReference>
<dbReference type="Pfam" id="PF13145">
    <property type="entry name" value="Rotamase_2"/>
    <property type="match status" value="1"/>
</dbReference>
<keyword evidence="16" id="KW-1185">Reference proteome</keyword>
<keyword evidence="6" id="KW-1133">Transmembrane helix</keyword>